<evidence type="ECO:0000256" key="1">
    <source>
        <dbReference type="SAM" id="Phobius"/>
    </source>
</evidence>
<organism evidence="2 3">
    <name type="scientific">Candidatus Schekmanbacteria bacterium RBG_13_48_7</name>
    <dbReference type="NCBI Taxonomy" id="1817878"/>
    <lineage>
        <taxon>Bacteria</taxon>
        <taxon>Candidatus Schekmaniibacteriota</taxon>
    </lineage>
</organism>
<accession>A0A1F7RS55</accession>
<keyword evidence="1" id="KW-0812">Transmembrane</keyword>
<gene>
    <name evidence="2" type="ORF">A2161_02855</name>
</gene>
<keyword evidence="1" id="KW-0472">Membrane</keyword>
<reference evidence="2 3" key="1">
    <citation type="journal article" date="2016" name="Nat. Commun.">
        <title>Thousands of microbial genomes shed light on interconnected biogeochemical processes in an aquifer system.</title>
        <authorList>
            <person name="Anantharaman K."/>
            <person name="Brown C.T."/>
            <person name="Hug L.A."/>
            <person name="Sharon I."/>
            <person name="Castelle C.J."/>
            <person name="Probst A.J."/>
            <person name="Thomas B.C."/>
            <person name="Singh A."/>
            <person name="Wilkins M.J."/>
            <person name="Karaoz U."/>
            <person name="Brodie E.L."/>
            <person name="Williams K.H."/>
            <person name="Hubbard S.S."/>
            <person name="Banfield J.F."/>
        </authorList>
    </citation>
    <scope>NUCLEOTIDE SEQUENCE [LARGE SCALE GENOMIC DNA]</scope>
</reference>
<name>A0A1F7RS55_9BACT</name>
<evidence type="ECO:0000313" key="2">
    <source>
        <dbReference type="EMBL" id="OGL44373.1"/>
    </source>
</evidence>
<dbReference type="AlphaFoldDB" id="A0A1F7RS55"/>
<protein>
    <recommendedName>
        <fullName evidence="4">Lipoprotein</fullName>
    </recommendedName>
</protein>
<sequence length="155" mass="18120">MKINKNILLLSMGGLSVFISCAYLYDVKIQPITNQEFAPIQENIPIQFFPSDQFNENYHQKIAVLKIVDPREYQNDIHEVFRTNALERFKKTARSIGAQNISFINLKVEKNPHSPGDYEIFDRFGKKVVVHQTQSFETYKYSIECIAIRNTKFRP</sequence>
<evidence type="ECO:0000313" key="3">
    <source>
        <dbReference type="Proteomes" id="UP000179266"/>
    </source>
</evidence>
<dbReference type="Proteomes" id="UP000179266">
    <property type="component" value="Unassembled WGS sequence"/>
</dbReference>
<keyword evidence="1" id="KW-1133">Transmembrane helix</keyword>
<dbReference type="EMBL" id="MGDD01000227">
    <property type="protein sequence ID" value="OGL44373.1"/>
    <property type="molecule type" value="Genomic_DNA"/>
</dbReference>
<evidence type="ECO:0008006" key="4">
    <source>
        <dbReference type="Google" id="ProtNLM"/>
    </source>
</evidence>
<comment type="caution">
    <text evidence="2">The sequence shown here is derived from an EMBL/GenBank/DDBJ whole genome shotgun (WGS) entry which is preliminary data.</text>
</comment>
<feature type="transmembrane region" description="Helical" evidence="1">
    <location>
        <begin position="7"/>
        <end position="25"/>
    </location>
</feature>
<proteinExistence type="predicted"/>
<dbReference type="PROSITE" id="PS51257">
    <property type="entry name" value="PROKAR_LIPOPROTEIN"/>
    <property type="match status" value="1"/>
</dbReference>